<gene>
    <name evidence="1" type="ORF">H1R19_05510</name>
</gene>
<evidence type="ECO:0000313" key="2">
    <source>
        <dbReference type="Proteomes" id="UP000515663"/>
    </source>
</evidence>
<proteinExistence type="predicted"/>
<reference evidence="2" key="1">
    <citation type="submission" date="2020-07" db="EMBL/GenBank/DDBJ databases">
        <title>novel species isolated from the respiratory tract of Marmot.</title>
        <authorList>
            <person name="Zhang G."/>
        </authorList>
    </citation>
    <scope>NUCLEOTIDE SEQUENCE [LARGE SCALE GENOMIC DNA]</scope>
    <source>
        <strain evidence="2">686</strain>
    </source>
</reference>
<dbReference type="EMBL" id="CP059491">
    <property type="protein sequence ID" value="QMT02608.1"/>
    <property type="molecule type" value="Genomic_DNA"/>
</dbReference>
<organism evidence="1 2">
    <name type="scientific">Gordonia jinghuaiqii</name>
    <dbReference type="NCBI Taxonomy" id="2758710"/>
    <lineage>
        <taxon>Bacteria</taxon>
        <taxon>Bacillati</taxon>
        <taxon>Actinomycetota</taxon>
        <taxon>Actinomycetes</taxon>
        <taxon>Mycobacteriales</taxon>
        <taxon>Gordoniaceae</taxon>
        <taxon>Gordonia</taxon>
    </lineage>
</organism>
<dbReference type="AlphaFoldDB" id="A0A7D7QZ05"/>
<dbReference type="KEGG" id="gji:H1R19_05510"/>
<accession>A0A7D7QZ05</accession>
<dbReference type="RefSeq" id="WP_219850789.1">
    <property type="nucleotide sequence ID" value="NZ_CP059491.1"/>
</dbReference>
<name>A0A7D7QZ05_9ACTN</name>
<protein>
    <submittedName>
        <fullName evidence="1">Uncharacterized protein</fullName>
    </submittedName>
</protein>
<dbReference type="Proteomes" id="UP000515663">
    <property type="component" value="Chromosome"/>
</dbReference>
<keyword evidence="2" id="KW-1185">Reference proteome</keyword>
<evidence type="ECO:0000313" key="1">
    <source>
        <dbReference type="EMBL" id="QMT02608.1"/>
    </source>
</evidence>
<sequence>MSITREFDDAFHAGVARLRGAAAEHSTRVRESRTLGAEAARHVVTVATPLFAAAFARLQSEGFPARRLPTGNKGMFNTATEPVISTIDDTKSWGQQAKMFGPFLQIGMYITSSGRFFITPDVRTMKQEDKDVVPVFNSLVPPKYAQSDPNVRGGMRWYRLEDAVEVQAREIAFQACTVPSLGQATERHLAKKILVDESTGDVHVLWTDYDMPKLDVVPGVGNERMEPIRPGIPFQGRHIESLEAYVQRLVARKIVLSGRGSR</sequence>